<evidence type="ECO:0000313" key="6">
    <source>
        <dbReference type="Proteomes" id="UP001601992"/>
    </source>
</evidence>
<dbReference type="SUPFAM" id="SSF56801">
    <property type="entry name" value="Acetyl-CoA synthetase-like"/>
    <property type="match status" value="1"/>
</dbReference>
<dbReference type="InterPro" id="IPR000873">
    <property type="entry name" value="AMP-dep_synth/lig_dom"/>
</dbReference>
<dbReference type="RefSeq" id="WP_387406565.1">
    <property type="nucleotide sequence ID" value="NZ_JBIAQY010000021.1"/>
</dbReference>
<accession>A0ABW6SDZ9</accession>
<dbReference type="Gene3D" id="3.30.300.30">
    <property type="match status" value="1"/>
</dbReference>
<dbReference type="Pfam" id="PF00501">
    <property type="entry name" value="AMP-binding"/>
    <property type="match status" value="1"/>
</dbReference>
<feature type="domain" description="AMP-binding enzyme C-terminal" evidence="4">
    <location>
        <begin position="448"/>
        <end position="525"/>
    </location>
</feature>
<dbReference type="InterPro" id="IPR020845">
    <property type="entry name" value="AMP-binding_CS"/>
</dbReference>
<evidence type="ECO:0000313" key="5">
    <source>
        <dbReference type="EMBL" id="MFF3573788.1"/>
    </source>
</evidence>
<evidence type="ECO:0000256" key="2">
    <source>
        <dbReference type="ARBA" id="ARBA00022598"/>
    </source>
</evidence>
<evidence type="ECO:0000256" key="1">
    <source>
        <dbReference type="ARBA" id="ARBA00006432"/>
    </source>
</evidence>
<dbReference type="Pfam" id="PF13193">
    <property type="entry name" value="AMP-binding_C"/>
    <property type="match status" value="1"/>
</dbReference>
<name>A0ABW6SDZ9_9NOCA</name>
<comment type="similarity">
    <text evidence="1">Belongs to the ATP-dependent AMP-binding enzyme family.</text>
</comment>
<gene>
    <name evidence="5" type="ORF">ACFYXQ_39135</name>
</gene>
<dbReference type="InterPro" id="IPR042099">
    <property type="entry name" value="ANL_N_sf"/>
</dbReference>
<dbReference type="PANTHER" id="PTHR43201">
    <property type="entry name" value="ACYL-COA SYNTHETASE"/>
    <property type="match status" value="1"/>
</dbReference>
<sequence length="539" mass="58697">MSTDYNPLNRSVQYRAAGYWGDETLVGVIDRWADEDPGHPYVSDGSENLTYGEFRTRARNLATALAEQGIRPGDRVAVQLPNWNEYLLVYAACARLGAIMIPIVAVYRADEVRFIVENSGAVALITCGEFRRFDHAAMAAEVAASIESPLVRVVVRGTPANGALALTELLETRYDPGLLPSTLSADDPHIILYSSGTESRPKGCLHSWNTSSFLPKQAVGALKMDRSDVVFMPAPTTHALGLTLGVMAPTLAGAAVHLLDVFDPETALRRVGQYRCTGAASPAPFIRMMLDVHDRAEHDVSSLRFWLSAGAPIPSALVDEAASKFPGCRVVSAYGSSEVMMATVCRPEDGMERVASSDGRAVPGVEVRIVGDDEQPVRPGSDGEIRYRGPGRLLEYWRRPDLTAAAVDGEGWWRTGDLGRLDEAGYLRVTGRTKDIIIRGGFNISAREVEEALLRHPKVANVAVVGIADPVVGERACAVIQTRGGGGITLAELKEYLTDERKIAVWKVPERIEFLDELPVTATGKIQKFVLRERFRSAR</sequence>
<evidence type="ECO:0000259" key="3">
    <source>
        <dbReference type="Pfam" id="PF00501"/>
    </source>
</evidence>
<keyword evidence="2" id="KW-0436">Ligase</keyword>
<reference evidence="5 6" key="1">
    <citation type="submission" date="2024-10" db="EMBL/GenBank/DDBJ databases">
        <title>The Natural Products Discovery Center: Release of the First 8490 Sequenced Strains for Exploring Actinobacteria Biosynthetic Diversity.</title>
        <authorList>
            <person name="Kalkreuter E."/>
            <person name="Kautsar S.A."/>
            <person name="Yang D."/>
            <person name="Bader C.D."/>
            <person name="Teijaro C.N."/>
            <person name="Fluegel L."/>
            <person name="Davis C.M."/>
            <person name="Simpson J.R."/>
            <person name="Lauterbach L."/>
            <person name="Steele A.D."/>
            <person name="Gui C."/>
            <person name="Meng S."/>
            <person name="Li G."/>
            <person name="Viehrig K."/>
            <person name="Ye F."/>
            <person name="Su P."/>
            <person name="Kiefer A.F."/>
            <person name="Nichols A."/>
            <person name="Cepeda A.J."/>
            <person name="Yan W."/>
            <person name="Fan B."/>
            <person name="Jiang Y."/>
            <person name="Adhikari A."/>
            <person name="Zheng C.-J."/>
            <person name="Schuster L."/>
            <person name="Cowan T.M."/>
            <person name="Smanski M.J."/>
            <person name="Chevrette M.G."/>
            <person name="De Carvalho L.P.S."/>
            <person name="Shen B."/>
        </authorList>
    </citation>
    <scope>NUCLEOTIDE SEQUENCE [LARGE SCALE GENOMIC DNA]</scope>
    <source>
        <strain evidence="5 6">NPDC002593</strain>
    </source>
</reference>
<dbReference type="PANTHER" id="PTHR43201:SF5">
    <property type="entry name" value="MEDIUM-CHAIN ACYL-COA LIGASE ACSF2, MITOCHONDRIAL"/>
    <property type="match status" value="1"/>
</dbReference>
<dbReference type="PROSITE" id="PS00455">
    <property type="entry name" value="AMP_BINDING"/>
    <property type="match status" value="1"/>
</dbReference>
<protein>
    <submittedName>
        <fullName evidence="5">Class I adenylate-forming enzyme family protein</fullName>
    </submittedName>
</protein>
<dbReference type="InterPro" id="IPR025110">
    <property type="entry name" value="AMP-bd_C"/>
</dbReference>
<comment type="caution">
    <text evidence="5">The sequence shown here is derived from an EMBL/GenBank/DDBJ whole genome shotgun (WGS) entry which is preliminary data.</text>
</comment>
<organism evidence="5 6">
    <name type="scientific">Nocardia jiangxiensis</name>
    <dbReference type="NCBI Taxonomy" id="282685"/>
    <lineage>
        <taxon>Bacteria</taxon>
        <taxon>Bacillati</taxon>
        <taxon>Actinomycetota</taxon>
        <taxon>Actinomycetes</taxon>
        <taxon>Mycobacteriales</taxon>
        <taxon>Nocardiaceae</taxon>
        <taxon>Nocardia</taxon>
    </lineage>
</organism>
<dbReference type="EMBL" id="JBIAQY010000021">
    <property type="protein sequence ID" value="MFF3573788.1"/>
    <property type="molecule type" value="Genomic_DNA"/>
</dbReference>
<dbReference type="InterPro" id="IPR045851">
    <property type="entry name" value="AMP-bd_C_sf"/>
</dbReference>
<dbReference type="Gene3D" id="3.40.50.12780">
    <property type="entry name" value="N-terminal domain of ligase-like"/>
    <property type="match status" value="1"/>
</dbReference>
<proteinExistence type="inferred from homology"/>
<feature type="domain" description="AMP-dependent synthetase/ligase" evidence="3">
    <location>
        <begin position="30"/>
        <end position="397"/>
    </location>
</feature>
<keyword evidence="6" id="KW-1185">Reference proteome</keyword>
<dbReference type="Proteomes" id="UP001601992">
    <property type="component" value="Unassembled WGS sequence"/>
</dbReference>
<evidence type="ECO:0000259" key="4">
    <source>
        <dbReference type="Pfam" id="PF13193"/>
    </source>
</evidence>